<comment type="subunit">
    <text evidence="6">Monomer.</text>
</comment>
<evidence type="ECO:0000256" key="7">
    <source>
        <dbReference type="RuleBase" id="RU003653"/>
    </source>
</evidence>
<feature type="binding site" evidence="6">
    <location>
        <position position="201"/>
    </location>
    <ligand>
        <name>a divalent metal cation</name>
        <dbReference type="ChEBI" id="CHEBI:60240"/>
        <label>2</label>
        <note>catalytic</note>
    </ligand>
</feature>
<dbReference type="InterPro" id="IPR036005">
    <property type="entry name" value="Creatinase/aminopeptidase-like"/>
</dbReference>
<dbReference type="RefSeq" id="WP_087432202.1">
    <property type="nucleotide sequence ID" value="NZ_JAMDLV010000074.1"/>
</dbReference>
<evidence type="ECO:0000256" key="3">
    <source>
        <dbReference type="ARBA" id="ARBA00022670"/>
    </source>
</evidence>
<dbReference type="HAMAP" id="MF_01974">
    <property type="entry name" value="MetAP_1"/>
    <property type="match status" value="1"/>
</dbReference>
<feature type="binding site" evidence="6">
    <location>
        <position position="105"/>
    </location>
    <ligand>
        <name>a divalent metal cation</name>
        <dbReference type="ChEBI" id="CHEBI:60240"/>
        <label>1</label>
    </ligand>
</feature>
<feature type="binding site" evidence="6">
    <location>
        <position position="168"/>
    </location>
    <ligand>
        <name>a divalent metal cation</name>
        <dbReference type="ChEBI" id="CHEBI:60240"/>
        <label>2</label>
        <note>catalytic</note>
    </ligand>
</feature>
<feature type="binding site" evidence="6">
    <location>
        <position position="94"/>
    </location>
    <ligand>
        <name>a divalent metal cation</name>
        <dbReference type="ChEBI" id="CHEBI:60240"/>
        <label>1</label>
    </ligand>
</feature>
<evidence type="ECO:0000256" key="1">
    <source>
        <dbReference type="ARBA" id="ARBA00002521"/>
    </source>
</evidence>
<dbReference type="PANTHER" id="PTHR43330:SF17">
    <property type="entry name" value="METHIONINE AMINOPEPTIDASE"/>
    <property type="match status" value="1"/>
</dbReference>
<sequence length="248" mass="26997">MTILKSDQEIGIMREAGRIVAECHALIADMIKPGITTVAIDQMVEKHIRARGAVPSFKGHHGFTASICVAKNDVICHGFPDDVPLQDGDVVTLDLGAFYNGYHGDSGWTYAVGTVSADIAQLMKDCHQSMLLGIEQAVAGNRVGDIGYAIDSYAERHGYGNVRQFTGHGIGKDLWEEPAVPHYGRQGMGPQLKNGLVLAIEPMFTLGDWRAYVESDGWTARTVDRSICVQYEHTVAITDNGPEILTKL</sequence>
<dbReference type="NCBIfam" id="TIGR00500">
    <property type="entry name" value="met_pdase_I"/>
    <property type="match status" value="1"/>
</dbReference>
<proteinExistence type="inferred from homology"/>
<accession>A0ABT4DZE0</accession>
<dbReference type="Proteomes" id="UP001207626">
    <property type="component" value="Unassembled WGS sequence"/>
</dbReference>
<dbReference type="InterPro" id="IPR002467">
    <property type="entry name" value="Pept_M24A_MAP1"/>
</dbReference>
<comment type="caution">
    <text evidence="6">Lacks conserved residue(s) required for the propagation of feature annotation.</text>
</comment>
<comment type="similarity">
    <text evidence="6">Belongs to the peptidase M24A family. Methionine aminopeptidase type 1 subfamily.</text>
</comment>
<dbReference type="GO" id="GO:0004239">
    <property type="term" value="F:initiator methionyl aminopeptidase activity"/>
    <property type="evidence" value="ECO:0007669"/>
    <property type="project" value="UniProtKB-EC"/>
</dbReference>
<gene>
    <name evidence="6 9" type="primary">map</name>
    <name evidence="9" type="ORF">M5X09_18560</name>
</gene>
<name>A0ABT4DZE0_9BACL</name>
<keyword evidence="5 6" id="KW-0378">Hydrolase</keyword>
<reference evidence="9 10" key="1">
    <citation type="submission" date="2022-05" db="EMBL/GenBank/DDBJ databases">
        <title>Genome Sequencing of Bee-Associated Microbes.</title>
        <authorList>
            <person name="Dunlap C."/>
        </authorList>
    </citation>
    <scope>NUCLEOTIDE SEQUENCE [LARGE SCALE GENOMIC DNA]</scope>
    <source>
        <strain evidence="9 10">NRRL NRS-1438</strain>
    </source>
</reference>
<comment type="function">
    <text evidence="1 6">Removes the N-terminal methionine from nascent proteins. The N-terminal methionine is often cleaved when the second residue in the primary sequence is small and uncharged (Met-Ala-, Cys, Gly, Pro, Ser, Thr, or Val). Requires deformylation of the N(alpha)-formylated initiator methionine before it can be hydrolyzed.</text>
</comment>
<comment type="cofactor">
    <cofactor evidence="6">
        <name>Co(2+)</name>
        <dbReference type="ChEBI" id="CHEBI:48828"/>
    </cofactor>
    <cofactor evidence="6">
        <name>Zn(2+)</name>
        <dbReference type="ChEBI" id="CHEBI:29105"/>
    </cofactor>
    <cofactor evidence="6">
        <name>Mn(2+)</name>
        <dbReference type="ChEBI" id="CHEBI:29035"/>
    </cofactor>
    <cofactor evidence="6">
        <name>Fe(2+)</name>
        <dbReference type="ChEBI" id="CHEBI:29033"/>
    </cofactor>
    <text evidence="6">Binds 2 divalent metal cations per subunit. Has a high-affinity and a low affinity metal-binding site. The true nature of the physiological cofactor is under debate. The enzyme is active with cobalt, zinc, manganese or divalent iron ions. Most likely, methionine aminopeptidases function as mononuclear Fe(2+)-metalloproteases under physiological conditions, and the catalytically relevant metal-binding site has been assigned to the histidine-containing high-affinity site.</text>
</comment>
<evidence type="ECO:0000259" key="8">
    <source>
        <dbReference type="Pfam" id="PF00557"/>
    </source>
</evidence>
<dbReference type="Gene3D" id="3.90.230.10">
    <property type="entry name" value="Creatinase/methionine aminopeptidase superfamily"/>
    <property type="match status" value="1"/>
</dbReference>
<dbReference type="EMBL" id="JAMDLW010000024">
    <property type="protein sequence ID" value="MCY9521643.1"/>
    <property type="molecule type" value="Genomic_DNA"/>
</dbReference>
<dbReference type="EC" id="3.4.11.18" evidence="6 7"/>
<feature type="binding site" evidence="6">
    <location>
        <position position="232"/>
    </location>
    <ligand>
        <name>a divalent metal cation</name>
        <dbReference type="ChEBI" id="CHEBI:60240"/>
        <label>2</label>
        <note>catalytic</note>
    </ligand>
</feature>
<evidence type="ECO:0000256" key="2">
    <source>
        <dbReference type="ARBA" id="ARBA00022438"/>
    </source>
</evidence>
<feature type="binding site" evidence="6">
    <location>
        <position position="232"/>
    </location>
    <ligand>
        <name>a divalent metal cation</name>
        <dbReference type="ChEBI" id="CHEBI:60240"/>
        <label>1</label>
    </ligand>
</feature>
<keyword evidence="10" id="KW-1185">Reference proteome</keyword>
<dbReference type="Pfam" id="PF00557">
    <property type="entry name" value="Peptidase_M24"/>
    <property type="match status" value="1"/>
</dbReference>
<evidence type="ECO:0000256" key="5">
    <source>
        <dbReference type="ARBA" id="ARBA00022801"/>
    </source>
</evidence>
<dbReference type="PANTHER" id="PTHR43330">
    <property type="entry name" value="METHIONINE AMINOPEPTIDASE"/>
    <property type="match status" value="1"/>
</dbReference>
<evidence type="ECO:0000313" key="10">
    <source>
        <dbReference type="Proteomes" id="UP001207626"/>
    </source>
</evidence>
<feature type="domain" description="Peptidase M24" evidence="8">
    <location>
        <begin position="12"/>
        <end position="239"/>
    </location>
</feature>
<keyword evidence="2 6" id="KW-0031">Aminopeptidase</keyword>
<keyword evidence="4 6" id="KW-0479">Metal-binding</keyword>
<evidence type="ECO:0000256" key="4">
    <source>
        <dbReference type="ARBA" id="ARBA00022723"/>
    </source>
</evidence>
<feature type="binding site" evidence="6">
    <location>
        <position position="77"/>
    </location>
    <ligand>
        <name>substrate</name>
    </ligand>
</feature>
<evidence type="ECO:0000256" key="6">
    <source>
        <dbReference type="HAMAP-Rule" id="MF_01974"/>
    </source>
</evidence>
<dbReference type="SUPFAM" id="SSF55920">
    <property type="entry name" value="Creatinase/aminopeptidase"/>
    <property type="match status" value="1"/>
</dbReference>
<organism evidence="9 10">
    <name type="scientific">Paenibacillus apiarius</name>
    <dbReference type="NCBI Taxonomy" id="46240"/>
    <lineage>
        <taxon>Bacteria</taxon>
        <taxon>Bacillati</taxon>
        <taxon>Bacillota</taxon>
        <taxon>Bacilli</taxon>
        <taxon>Bacillales</taxon>
        <taxon>Paenibacillaceae</taxon>
        <taxon>Paenibacillus</taxon>
    </lineage>
</organism>
<comment type="caution">
    <text evidence="9">The sequence shown here is derived from an EMBL/GenBank/DDBJ whole genome shotgun (WGS) entry which is preliminary data.</text>
</comment>
<dbReference type="InterPro" id="IPR001714">
    <property type="entry name" value="Pept_M24_MAP"/>
</dbReference>
<dbReference type="PRINTS" id="PR00599">
    <property type="entry name" value="MAPEPTIDASE"/>
</dbReference>
<evidence type="ECO:0000313" key="9">
    <source>
        <dbReference type="EMBL" id="MCY9521643.1"/>
    </source>
</evidence>
<dbReference type="CDD" id="cd01086">
    <property type="entry name" value="MetAP1"/>
    <property type="match status" value="1"/>
</dbReference>
<dbReference type="InterPro" id="IPR000994">
    <property type="entry name" value="Pept_M24"/>
</dbReference>
<comment type="catalytic activity">
    <reaction evidence="6 7">
        <text>Release of N-terminal amino acids, preferentially methionine, from peptides and arylamides.</text>
        <dbReference type="EC" id="3.4.11.18"/>
    </reaction>
</comment>
<keyword evidence="3 6" id="KW-0645">Protease</keyword>
<feature type="binding site" evidence="6">
    <location>
        <position position="105"/>
    </location>
    <ligand>
        <name>a divalent metal cation</name>
        <dbReference type="ChEBI" id="CHEBI:60240"/>
        <label>2</label>
        <note>catalytic</note>
    </ligand>
</feature>
<protein>
    <recommendedName>
        <fullName evidence="6 7">Methionine aminopeptidase</fullName>
        <shortName evidence="6">MAP</shortName>
        <shortName evidence="6">MetAP</shortName>
        <ecNumber evidence="6 7">3.4.11.18</ecNumber>
    </recommendedName>
    <alternativeName>
        <fullName evidence="6">Peptidase M</fullName>
    </alternativeName>
</protein>